<evidence type="ECO:0000313" key="2">
    <source>
        <dbReference type="EMBL" id="CAL1370041.1"/>
    </source>
</evidence>
<gene>
    <name evidence="2" type="ORF">LTRI10_LOCUS12332</name>
</gene>
<evidence type="ECO:0000313" key="3">
    <source>
        <dbReference type="Proteomes" id="UP001497516"/>
    </source>
</evidence>
<proteinExistence type="predicted"/>
<protein>
    <submittedName>
        <fullName evidence="2">Uncharacterized protein</fullName>
    </submittedName>
</protein>
<accession>A0AAV2D8I0</accession>
<name>A0AAV2D8I0_9ROSI</name>
<reference evidence="2 3" key="1">
    <citation type="submission" date="2024-04" db="EMBL/GenBank/DDBJ databases">
        <authorList>
            <person name="Fracassetti M."/>
        </authorList>
    </citation>
    <scope>NUCLEOTIDE SEQUENCE [LARGE SCALE GENOMIC DNA]</scope>
</reference>
<feature type="region of interest" description="Disordered" evidence="1">
    <location>
        <begin position="87"/>
        <end position="107"/>
    </location>
</feature>
<evidence type="ECO:0000256" key="1">
    <source>
        <dbReference type="SAM" id="MobiDB-lite"/>
    </source>
</evidence>
<organism evidence="2 3">
    <name type="scientific">Linum trigynum</name>
    <dbReference type="NCBI Taxonomy" id="586398"/>
    <lineage>
        <taxon>Eukaryota</taxon>
        <taxon>Viridiplantae</taxon>
        <taxon>Streptophyta</taxon>
        <taxon>Embryophyta</taxon>
        <taxon>Tracheophyta</taxon>
        <taxon>Spermatophyta</taxon>
        <taxon>Magnoliopsida</taxon>
        <taxon>eudicotyledons</taxon>
        <taxon>Gunneridae</taxon>
        <taxon>Pentapetalae</taxon>
        <taxon>rosids</taxon>
        <taxon>fabids</taxon>
        <taxon>Malpighiales</taxon>
        <taxon>Linaceae</taxon>
        <taxon>Linum</taxon>
    </lineage>
</organism>
<sequence>MVSEQVQSWKPFEDAVNRFMAKLQENADRYVLWLREHELASTCNAFPTTALAPTPSTGIERGIQVNKPLPGAASAKAQPAVEELVVQPTAKKPSPQEVEEPSTEETAAADAPIFGAAESQPVVAGELEITITDNIAISTTTPSLRPGIATTKAAASGSEGAVVEVGKEDHYCCCLLALLL</sequence>
<keyword evidence="3" id="KW-1185">Reference proteome</keyword>
<dbReference type="Proteomes" id="UP001497516">
    <property type="component" value="Chromosome 2"/>
</dbReference>
<dbReference type="EMBL" id="OZ034815">
    <property type="protein sequence ID" value="CAL1370041.1"/>
    <property type="molecule type" value="Genomic_DNA"/>
</dbReference>
<dbReference type="AlphaFoldDB" id="A0AAV2D8I0"/>